<proteinExistence type="inferred from homology"/>
<dbReference type="EMBL" id="JALJOV010000035">
    <property type="protein sequence ID" value="KAK9868320.1"/>
    <property type="molecule type" value="Genomic_DNA"/>
</dbReference>
<dbReference type="Proteomes" id="UP001485043">
    <property type="component" value="Unassembled WGS sequence"/>
</dbReference>
<evidence type="ECO:0000256" key="4">
    <source>
        <dbReference type="ARBA" id="ARBA00022824"/>
    </source>
</evidence>
<sequence>MPPRPSGTDGTDHAYRMTIENRYRRIADQKRTVRGLELASVALVLIRTGYQQLPKILQGGETPAASLPLLITAAASLLFFRLASAKRGGIQEGGFVLAVFSIISLVMAGQVLLDMFNQHKVYLGEKQRAFIVSAYLNSKLPIDPDLWLAAVRYVEGMLEIRGVPTVQMSDVPSSRMREASLLLARNAVATQLDE</sequence>
<accession>A0AAW1THQ2</accession>
<reference evidence="8 9" key="1">
    <citation type="journal article" date="2024" name="Nat. Commun.">
        <title>Phylogenomics reveals the evolutionary origins of lichenization in chlorophyte algae.</title>
        <authorList>
            <person name="Puginier C."/>
            <person name="Libourel C."/>
            <person name="Otte J."/>
            <person name="Skaloud P."/>
            <person name="Haon M."/>
            <person name="Grisel S."/>
            <person name="Petersen M."/>
            <person name="Berrin J.G."/>
            <person name="Delaux P.M."/>
            <person name="Dal Grande F."/>
            <person name="Keller J."/>
        </authorList>
    </citation>
    <scope>NUCLEOTIDE SEQUENCE [LARGE SCALE GENOMIC DNA]</scope>
    <source>
        <strain evidence="8 9">SAG 2523</strain>
    </source>
</reference>
<evidence type="ECO:0000256" key="5">
    <source>
        <dbReference type="ARBA" id="ARBA00022989"/>
    </source>
</evidence>
<feature type="transmembrane region" description="Helical" evidence="7">
    <location>
        <begin position="95"/>
        <end position="113"/>
    </location>
</feature>
<gene>
    <name evidence="8" type="ORF">WJX84_010520</name>
</gene>
<evidence type="ECO:0000256" key="7">
    <source>
        <dbReference type="SAM" id="Phobius"/>
    </source>
</evidence>
<dbReference type="InterPro" id="IPR009787">
    <property type="entry name" value="Jagunal"/>
</dbReference>
<evidence type="ECO:0000313" key="9">
    <source>
        <dbReference type="Proteomes" id="UP001485043"/>
    </source>
</evidence>
<evidence type="ECO:0000313" key="8">
    <source>
        <dbReference type="EMBL" id="KAK9868320.1"/>
    </source>
</evidence>
<feature type="transmembrane region" description="Helical" evidence="7">
    <location>
        <begin position="62"/>
        <end position="83"/>
    </location>
</feature>
<dbReference type="PANTHER" id="PTHR20955:SF1">
    <property type="entry name" value="PROTEIN JAGUNAL HOMOLOG 1"/>
    <property type="match status" value="1"/>
</dbReference>
<dbReference type="GO" id="GO:0007029">
    <property type="term" value="P:endoplasmic reticulum organization"/>
    <property type="evidence" value="ECO:0007669"/>
    <property type="project" value="InterPro"/>
</dbReference>
<protein>
    <submittedName>
        <fullName evidence="8">Uncharacterized protein</fullName>
    </submittedName>
</protein>
<keyword evidence="3 7" id="KW-0812">Transmembrane</keyword>
<dbReference type="AlphaFoldDB" id="A0AAW1THQ2"/>
<comment type="similarity">
    <text evidence="2">Belongs to the jagunal family.</text>
</comment>
<evidence type="ECO:0000256" key="6">
    <source>
        <dbReference type="ARBA" id="ARBA00023136"/>
    </source>
</evidence>
<comment type="subcellular location">
    <subcellularLocation>
        <location evidence="1">Endoplasmic reticulum membrane</location>
        <topology evidence="1">Multi-pass membrane protein</topology>
    </subcellularLocation>
</comment>
<evidence type="ECO:0000256" key="3">
    <source>
        <dbReference type="ARBA" id="ARBA00022692"/>
    </source>
</evidence>
<organism evidence="8 9">
    <name type="scientific">Apatococcus fuscideae</name>
    <dbReference type="NCBI Taxonomy" id="2026836"/>
    <lineage>
        <taxon>Eukaryota</taxon>
        <taxon>Viridiplantae</taxon>
        <taxon>Chlorophyta</taxon>
        <taxon>core chlorophytes</taxon>
        <taxon>Trebouxiophyceae</taxon>
        <taxon>Chlorellales</taxon>
        <taxon>Chlorellaceae</taxon>
        <taxon>Apatococcus</taxon>
    </lineage>
</organism>
<dbReference type="GO" id="GO:0005789">
    <property type="term" value="C:endoplasmic reticulum membrane"/>
    <property type="evidence" value="ECO:0007669"/>
    <property type="project" value="UniProtKB-SubCell"/>
</dbReference>
<keyword evidence="6 7" id="KW-0472">Membrane</keyword>
<keyword evidence="9" id="KW-1185">Reference proteome</keyword>
<keyword evidence="5 7" id="KW-1133">Transmembrane helix</keyword>
<comment type="caution">
    <text evidence="8">The sequence shown here is derived from an EMBL/GenBank/DDBJ whole genome shotgun (WGS) entry which is preliminary data.</text>
</comment>
<evidence type="ECO:0000256" key="2">
    <source>
        <dbReference type="ARBA" id="ARBA00008462"/>
    </source>
</evidence>
<dbReference type="PANTHER" id="PTHR20955">
    <property type="entry name" value="PROTEIN JAGUNAL HOMOLOG 1"/>
    <property type="match status" value="1"/>
</dbReference>
<dbReference type="GO" id="GO:0016192">
    <property type="term" value="P:vesicle-mediated transport"/>
    <property type="evidence" value="ECO:0007669"/>
    <property type="project" value="TreeGrafter"/>
</dbReference>
<evidence type="ECO:0000256" key="1">
    <source>
        <dbReference type="ARBA" id="ARBA00004477"/>
    </source>
</evidence>
<name>A0AAW1THQ2_9CHLO</name>
<keyword evidence="4" id="KW-0256">Endoplasmic reticulum</keyword>